<accession>A0A423VTY3</accession>
<dbReference type="InterPro" id="IPR027477">
    <property type="entry name" value="Succ_DH/fumarate_Rdtase_cat_sf"/>
</dbReference>
<evidence type="ECO:0000256" key="5">
    <source>
        <dbReference type="SAM" id="MobiDB-lite"/>
    </source>
</evidence>
<dbReference type="InterPro" id="IPR050315">
    <property type="entry name" value="FAD-oxidoreductase_2"/>
</dbReference>
<dbReference type="SUPFAM" id="SSF51905">
    <property type="entry name" value="FAD/NAD(P)-binding domain"/>
    <property type="match status" value="1"/>
</dbReference>
<dbReference type="GO" id="GO:0016491">
    <property type="term" value="F:oxidoreductase activity"/>
    <property type="evidence" value="ECO:0007669"/>
    <property type="project" value="UniProtKB-KW"/>
</dbReference>
<dbReference type="OrthoDB" id="7777654at2759"/>
<dbReference type="Gene3D" id="3.90.700.10">
    <property type="entry name" value="Succinate dehydrogenase/fumarate reductase flavoprotein, catalytic domain"/>
    <property type="match status" value="1"/>
</dbReference>
<comment type="caution">
    <text evidence="7">The sequence shown here is derived from an EMBL/GenBank/DDBJ whole genome shotgun (WGS) entry which is preliminary data.</text>
</comment>
<sequence>MALQSQDWDVLVVGGGNAGFSAAISASESLFERGIKPRVLLIDKCPPSWAGGNSYFTAGAMRCVHGGLSDALPIVNNVDAQLAEKIDLDPYTHEDFLHDLHRVTDGRYDRDLGRTLVGDSNETVKWLAKHGIRFQLSFNRQAYKIRDRYKFWGGMCLKTQDGGKGLMEDHRTAAEKMGVCVEHEIAARGIKTNPTTGAFEALDAVTKDGSARTIKATTVILAAGGFEANPRMRAQYLGHGWDLGHVRGTPYNTGEVLEMAIRDLGARQAGHWSGCHSVAWDANSPANTGDRETSNEFTKSGYPLGITMNRTGERFFDEGSDIRNYTYAKFGKAILGQPGGVAFQVWDSEGIPWLREEEYRDEVVRKTYGDTIDELAAKLEKSEGLESAQRFVDTVKEYNDAVSRHRQEKGDLKWDPSVKDGLSTQSSSKTLRIPKSNWALPLTKGPFMAIKVCCGVTFTFGGLAVDPKTSGVISNATGKAIPGIYCCGEMVGGLFYENYPGGSGLTSGATFGRRAGIQAATVVSNLERDGNLPTSSSFEA</sequence>
<evidence type="ECO:0000256" key="3">
    <source>
        <dbReference type="ARBA" id="ARBA00022827"/>
    </source>
</evidence>
<evidence type="ECO:0000259" key="6">
    <source>
        <dbReference type="Pfam" id="PF00890"/>
    </source>
</evidence>
<proteinExistence type="predicted"/>
<dbReference type="Pfam" id="PF00890">
    <property type="entry name" value="FAD_binding_2"/>
    <property type="match status" value="1"/>
</dbReference>
<dbReference type="Gene3D" id="3.50.50.60">
    <property type="entry name" value="FAD/NAD(P)-binding domain"/>
    <property type="match status" value="1"/>
</dbReference>
<keyword evidence="3" id="KW-0274">FAD</keyword>
<dbReference type="NCBIfam" id="NF006130">
    <property type="entry name" value="PRK08274.1"/>
    <property type="match status" value="1"/>
</dbReference>
<dbReference type="EMBL" id="LJZO01000028">
    <property type="protein sequence ID" value="ROV94443.1"/>
    <property type="molecule type" value="Genomic_DNA"/>
</dbReference>
<evidence type="ECO:0000313" key="7">
    <source>
        <dbReference type="EMBL" id="ROV94443.1"/>
    </source>
</evidence>
<gene>
    <name evidence="7" type="ORF">VSDG_05989</name>
</gene>
<feature type="compositionally biased region" description="Basic and acidic residues" evidence="5">
    <location>
        <begin position="406"/>
        <end position="418"/>
    </location>
</feature>
<protein>
    <recommendedName>
        <fullName evidence="6">FAD-dependent oxidoreductase 2 FAD-binding domain-containing protein</fullName>
    </recommendedName>
</protein>
<dbReference type="InterPro" id="IPR003953">
    <property type="entry name" value="FAD-dep_OxRdtase_2_FAD-bd"/>
</dbReference>
<evidence type="ECO:0000256" key="4">
    <source>
        <dbReference type="ARBA" id="ARBA00023002"/>
    </source>
</evidence>
<evidence type="ECO:0000256" key="2">
    <source>
        <dbReference type="ARBA" id="ARBA00022630"/>
    </source>
</evidence>
<name>A0A423VTY3_CYTCH</name>
<keyword evidence="8" id="KW-1185">Reference proteome</keyword>
<keyword evidence="4" id="KW-0560">Oxidoreductase</keyword>
<dbReference type="Proteomes" id="UP000284375">
    <property type="component" value="Unassembled WGS sequence"/>
</dbReference>
<comment type="cofactor">
    <cofactor evidence="1">
        <name>FAD</name>
        <dbReference type="ChEBI" id="CHEBI:57692"/>
    </cofactor>
</comment>
<reference evidence="7 8" key="1">
    <citation type="submission" date="2015-09" db="EMBL/GenBank/DDBJ databases">
        <title>Host preference determinants of Valsa canker pathogens revealed by comparative genomics.</title>
        <authorList>
            <person name="Yin Z."/>
            <person name="Huang L."/>
        </authorList>
    </citation>
    <scope>NUCLEOTIDE SEQUENCE [LARGE SCALE GENOMIC DNA]</scope>
    <source>
        <strain evidence="7 8">YSFL</strain>
    </source>
</reference>
<dbReference type="SUPFAM" id="SSF56425">
    <property type="entry name" value="Succinate dehydrogenase/fumarate reductase flavoprotein, catalytic domain"/>
    <property type="match status" value="1"/>
</dbReference>
<organism evidence="7 8">
    <name type="scientific">Cytospora chrysosperma</name>
    <name type="common">Cytospora canker fungus</name>
    <name type="synonym">Sphaeria chrysosperma</name>
    <dbReference type="NCBI Taxonomy" id="252740"/>
    <lineage>
        <taxon>Eukaryota</taxon>
        <taxon>Fungi</taxon>
        <taxon>Dikarya</taxon>
        <taxon>Ascomycota</taxon>
        <taxon>Pezizomycotina</taxon>
        <taxon>Sordariomycetes</taxon>
        <taxon>Sordariomycetidae</taxon>
        <taxon>Diaporthales</taxon>
        <taxon>Cytosporaceae</taxon>
        <taxon>Cytospora</taxon>
    </lineage>
</organism>
<dbReference type="InterPro" id="IPR036188">
    <property type="entry name" value="FAD/NAD-bd_sf"/>
</dbReference>
<keyword evidence="2" id="KW-0285">Flavoprotein</keyword>
<dbReference type="PANTHER" id="PTHR43400">
    <property type="entry name" value="FUMARATE REDUCTASE"/>
    <property type="match status" value="1"/>
</dbReference>
<evidence type="ECO:0000313" key="8">
    <source>
        <dbReference type="Proteomes" id="UP000284375"/>
    </source>
</evidence>
<dbReference type="AlphaFoldDB" id="A0A423VTY3"/>
<evidence type="ECO:0000256" key="1">
    <source>
        <dbReference type="ARBA" id="ARBA00001974"/>
    </source>
</evidence>
<dbReference type="PANTHER" id="PTHR43400:SF7">
    <property type="entry name" value="FAD-DEPENDENT OXIDOREDUCTASE 2 FAD BINDING DOMAIN-CONTAINING PROTEIN"/>
    <property type="match status" value="1"/>
</dbReference>
<dbReference type="STRING" id="252740.A0A423VTY3"/>
<feature type="domain" description="FAD-dependent oxidoreductase 2 FAD-binding" evidence="6">
    <location>
        <begin position="9"/>
        <end position="503"/>
    </location>
</feature>
<feature type="region of interest" description="Disordered" evidence="5">
    <location>
        <begin position="406"/>
        <end position="426"/>
    </location>
</feature>